<feature type="binding site" evidence="6">
    <location>
        <position position="89"/>
    </location>
    <ligand>
        <name>[4Fe-4S] cluster</name>
        <dbReference type="ChEBI" id="CHEBI:49883"/>
        <note>4Fe-4S-S-AdoMet</note>
    </ligand>
</feature>
<comment type="cofactor">
    <cofactor evidence="6">
        <name>[4Fe-4S] cluster</name>
        <dbReference type="ChEBI" id="CHEBI:49883"/>
    </cofactor>
    <text evidence="6">Binds 1 [4Fe-4S] cluster. The cluster is coordinated with 3 cysteines and an exchangeable S-adenosyl-L-methionine.</text>
</comment>
<keyword evidence="4 6" id="KW-0408">Iron</keyword>
<feature type="domain" description="Radical SAM core" evidence="7">
    <location>
        <begin position="67"/>
        <end position="283"/>
    </location>
</feature>
<feature type="binding site" evidence="6">
    <location>
        <position position="86"/>
    </location>
    <ligand>
        <name>[4Fe-4S] cluster</name>
        <dbReference type="ChEBI" id="CHEBI:49883"/>
        <note>4Fe-4S-S-AdoMet</note>
    </ligand>
</feature>
<dbReference type="NCBIfam" id="TIGR04337">
    <property type="entry name" value="AmmeMemoSam_rS"/>
    <property type="match status" value="1"/>
</dbReference>
<dbReference type="Pfam" id="PF04055">
    <property type="entry name" value="Radical_SAM"/>
    <property type="match status" value="1"/>
</dbReference>
<dbReference type="PIRSF" id="PIRSF004869">
    <property type="entry name" value="PflX_prd"/>
    <property type="match status" value="1"/>
</dbReference>
<dbReference type="AlphaFoldDB" id="A0A0B3W403"/>
<evidence type="ECO:0000256" key="2">
    <source>
        <dbReference type="ARBA" id="ARBA00022691"/>
    </source>
</evidence>
<dbReference type="GO" id="GO:0003824">
    <property type="term" value="F:catalytic activity"/>
    <property type="evidence" value="ECO:0007669"/>
    <property type="project" value="InterPro"/>
</dbReference>
<keyword evidence="9" id="KW-1185">Reference proteome</keyword>
<evidence type="ECO:0000256" key="3">
    <source>
        <dbReference type="ARBA" id="ARBA00022723"/>
    </source>
</evidence>
<evidence type="ECO:0000256" key="6">
    <source>
        <dbReference type="PIRSR" id="PIRSR004869-50"/>
    </source>
</evidence>
<protein>
    <submittedName>
        <fullName evidence="8">Radical SAM protein</fullName>
    </submittedName>
</protein>
<dbReference type="SFLD" id="SFLDG01101">
    <property type="entry name" value="Uncharacterised_Radical_SAM_Su"/>
    <property type="match status" value="1"/>
</dbReference>
<dbReference type="CDD" id="cd01335">
    <property type="entry name" value="Radical_SAM"/>
    <property type="match status" value="1"/>
</dbReference>
<comment type="caution">
    <text evidence="8">The sequence shown here is derived from an EMBL/GenBank/DDBJ whole genome shotgun (WGS) entry which is preliminary data.</text>
</comment>
<dbReference type="EMBL" id="JWHR01000091">
    <property type="protein sequence ID" value="KHS57147.1"/>
    <property type="molecule type" value="Genomic_DNA"/>
</dbReference>
<organism evidence="8 9">
    <name type="scientific">Terrisporobacter othiniensis</name>
    <dbReference type="NCBI Taxonomy" id="1577792"/>
    <lineage>
        <taxon>Bacteria</taxon>
        <taxon>Bacillati</taxon>
        <taxon>Bacillota</taxon>
        <taxon>Clostridia</taxon>
        <taxon>Peptostreptococcales</taxon>
        <taxon>Peptostreptococcaceae</taxon>
        <taxon>Terrisporobacter</taxon>
    </lineage>
</organism>
<reference evidence="8 9" key="1">
    <citation type="submission" date="2014-12" db="EMBL/GenBank/DDBJ databases">
        <title>Draft genome sequence of Terrisporobacter sp. 08-306576, isolated from the blood culture of a bacteremia patient.</title>
        <authorList>
            <person name="Lund L.C."/>
            <person name="Sydenham T.V."/>
            <person name="Hogh S.V."/>
            <person name="Skov M.N."/>
            <person name="Kemp M."/>
            <person name="Justesen U.S."/>
        </authorList>
    </citation>
    <scope>NUCLEOTIDE SEQUENCE [LARGE SCALE GENOMIC DNA]</scope>
    <source>
        <strain evidence="8 9">08-306576</strain>
    </source>
</reference>
<dbReference type="InterPro" id="IPR016431">
    <property type="entry name" value="Pyrv-formate_lyase-activ_prd"/>
</dbReference>
<dbReference type="OrthoDB" id="9778883at2"/>
<dbReference type="InterPro" id="IPR034457">
    <property type="entry name" value="Organic_radical-activating"/>
</dbReference>
<dbReference type="GO" id="GO:0051539">
    <property type="term" value="F:4 iron, 4 sulfur cluster binding"/>
    <property type="evidence" value="ECO:0007669"/>
    <property type="project" value="UniProtKB-KW"/>
</dbReference>
<dbReference type="PANTHER" id="PTHR30352">
    <property type="entry name" value="PYRUVATE FORMATE-LYASE-ACTIVATING ENZYME"/>
    <property type="match status" value="1"/>
</dbReference>
<gene>
    <name evidence="8" type="ORF">QX51_09985</name>
</gene>
<dbReference type="InterPro" id="IPR007197">
    <property type="entry name" value="rSAM"/>
</dbReference>
<feature type="binding site" evidence="6">
    <location>
        <position position="82"/>
    </location>
    <ligand>
        <name>[4Fe-4S] cluster</name>
        <dbReference type="ChEBI" id="CHEBI:49883"/>
        <note>4Fe-4S-S-AdoMet</note>
    </ligand>
</feature>
<evidence type="ECO:0000313" key="8">
    <source>
        <dbReference type="EMBL" id="KHS57147.1"/>
    </source>
</evidence>
<evidence type="ECO:0000256" key="4">
    <source>
        <dbReference type="ARBA" id="ARBA00023004"/>
    </source>
</evidence>
<dbReference type="InterPro" id="IPR013785">
    <property type="entry name" value="Aldolase_TIM"/>
</dbReference>
<evidence type="ECO:0000313" key="9">
    <source>
        <dbReference type="Proteomes" id="UP000031189"/>
    </source>
</evidence>
<dbReference type="Proteomes" id="UP000031189">
    <property type="component" value="Unassembled WGS sequence"/>
</dbReference>
<dbReference type="PANTHER" id="PTHR30352:SF5">
    <property type="entry name" value="PYRUVATE FORMATE-LYASE 1-ACTIVATING ENZYME"/>
    <property type="match status" value="1"/>
</dbReference>
<name>A0A0B3W403_9FIRM</name>
<dbReference type="RefSeq" id="WP_039679772.1">
    <property type="nucleotide sequence ID" value="NZ_JWHR01000091.1"/>
</dbReference>
<proteinExistence type="predicted"/>
<keyword evidence="5 6" id="KW-0411">Iron-sulfur</keyword>
<keyword evidence="1" id="KW-0004">4Fe-4S</keyword>
<keyword evidence="2 6" id="KW-0949">S-adenosyl-L-methionine</keyword>
<dbReference type="PROSITE" id="PS51918">
    <property type="entry name" value="RADICAL_SAM"/>
    <property type="match status" value="1"/>
</dbReference>
<evidence type="ECO:0000256" key="5">
    <source>
        <dbReference type="ARBA" id="ARBA00023014"/>
    </source>
</evidence>
<dbReference type="GO" id="GO:0046872">
    <property type="term" value="F:metal ion binding"/>
    <property type="evidence" value="ECO:0007669"/>
    <property type="project" value="UniProtKB-KW"/>
</dbReference>
<evidence type="ECO:0000259" key="7">
    <source>
        <dbReference type="PROSITE" id="PS51918"/>
    </source>
</evidence>
<dbReference type="STRING" id="1577792.QX51_09985"/>
<dbReference type="SUPFAM" id="SSF102114">
    <property type="entry name" value="Radical SAM enzymes"/>
    <property type="match status" value="1"/>
</dbReference>
<accession>A0A0B3W403</accession>
<dbReference type="SFLD" id="SFLDS00029">
    <property type="entry name" value="Radical_SAM"/>
    <property type="match status" value="1"/>
</dbReference>
<dbReference type="InterPro" id="IPR058240">
    <property type="entry name" value="rSAM_sf"/>
</dbReference>
<dbReference type="Gene3D" id="3.20.20.70">
    <property type="entry name" value="Aldolase class I"/>
    <property type="match status" value="1"/>
</dbReference>
<dbReference type="InterPro" id="IPR027596">
    <property type="entry name" value="AmmeMemoSam_rS"/>
</dbReference>
<evidence type="ECO:0000256" key="1">
    <source>
        <dbReference type="ARBA" id="ARBA00022485"/>
    </source>
</evidence>
<keyword evidence="3 6" id="KW-0479">Metal-binding</keyword>
<sequence length="328" mass="37601">MEEKLRFYKDEGNYIKCQLCPHNCSLIEGKFGVCNLRTVKNNIPIVINYGEVTSVNVDPIEKKPLYHFKPGKDILSIGTFGCNMSCSFCQNHEISQNKPPTEFIDIDKLISLIINIPNNVGIAFTYNEPFMWYEYIYDVAKKIKEYDKNISIVLVTNGFVNKEPLEQILPFIDAMNIDLKGFTKQYYNEVCGATIDSVLETIKIASKHTHVEITTLMVSDKNDSVEEIVEIAKFLASIDKNIPLHLSRYFPKYKMKNPPTLVENMMKAKEEAIKYLNYVYVGNVAGVDNNTYCPNCGYNLITRDIYTTNPHIKGDKCPNCKEYINIIF</sequence>